<reference evidence="4" key="1">
    <citation type="submission" date="2022-02" db="EMBL/GenBank/DDBJ databases">
        <authorList>
            <person name="Henning P.M."/>
            <person name="McCubbin A.G."/>
            <person name="Shore J.S."/>
        </authorList>
    </citation>
    <scope>NUCLEOTIDE SEQUENCE</scope>
    <source>
        <strain evidence="4">F60SS</strain>
        <tissue evidence="4">Leaves</tissue>
    </source>
</reference>
<dbReference type="OrthoDB" id="843417at2759"/>
<proteinExistence type="predicted"/>
<dbReference type="InterPro" id="IPR044839">
    <property type="entry name" value="NDR1-like"/>
</dbReference>
<dbReference type="EMBL" id="JAKUCV010006281">
    <property type="protein sequence ID" value="KAJ4828036.1"/>
    <property type="molecule type" value="Genomic_DNA"/>
</dbReference>
<comment type="subcellular location">
    <subcellularLocation>
        <location evidence="1">Membrane</location>
    </subcellularLocation>
</comment>
<reference evidence="4" key="2">
    <citation type="journal article" date="2023" name="Plants (Basel)">
        <title>Annotation of the Turnera subulata (Passifloraceae) Draft Genome Reveals the S-Locus Evolved after the Divergence of Turneroideae from Passifloroideae in a Stepwise Manner.</title>
        <authorList>
            <person name="Henning P.M."/>
            <person name="Roalson E.H."/>
            <person name="Mir W."/>
            <person name="McCubbin A.G."/>
            <person name="Shore J.S."/>
        </authorList>
    </citation>
    <scope>NUCLEOTIDE SEQUENCE</scope>
    <source>
        <strain evidence="4">F60SS</strain>
    </source>
</reference>
<feature type="transmembrane region" description="Helical" evidence="3">
    <location>
        <begin position="12"/>
        <end position="32"/>
    </location>
</feature>
<evidence type="ECO:0000256" key="3">
    <source>
        <dbReference type="SAM" id="Phobius"/>
    </source>
</evidence>
<evidence type="ECO:0000313" key="5">
    <source>
        <dbReference type="Proteomes" id="UP001141552"/>
    </source>
</evidence>
<accession>A0A9Q0FCV8</accession>
<dbReference type="PANTHER" id="PTHR31234:SF65">
    <property type="entry name" value="LATE EMBRYOGENESIS ABUNDANT PROTEIN, LEA_2 SUBGROUP"/>
    <property type="match status" value="1"/>
</dbReference>
<evidence type="ECO:0000256" key="1">
    <source>
        <dbReference type="ARBA" id="ARBA00004370"/>
    </source>
</evidence>
<evidence type="ECO:0000313" key="4">
    <source>
        <dbReference type="EMBL" id="KAJ4828036.1"/>
    </source>
</evidence>
<dbReference type="GO" id="GO:0098542">
    <property type="term" value="P:defense response to other organism"/>
    <property type="evidence" value="ECO:0007669"/>
    <property type="project" value="InterPro"/>
</dbReference>
<dbReference type="PANTHER" id="PTHR31234">
    <property type="entry name" value="LATE EMBRYOGENESIS ABUNDANT (LEA) HYDROXYPROLINE-RICH GLYCOPROTEIN FAMILY"/>
    <property type="match status" value="1"/>
</dbReference>
<keyword evidence="3" id="KW-0812">Transmembrane</keyword>
<dbReference type="Proteomes" id="UP001141552">
    <property type="component" value="Unassembled WGS sequence"/>
</dbReference>
<keyword evidence="5" id="KW-1185">Reference proteome</keyword>
<dbReference type="AlphaFoldDB" id="A0A9Q0FCV8"/>
<keyword evidence="3" id="KW-1133">Transmembrane helix</keyword>
<comment type="caution">
    <text evidence="4">The sequence shown here is derived from an EMBL/GenBank/DDBJ whole genome shotgun (WGS) entry which is preliminary data.</text>
</comment>
<protein>
    <recommendedName>
        <fullName evidence="6">Late embryogenesis abundant protein LEA-2 subgroup domain-containing protein</fullName>
    </recommendedName>
</protein>
<gene>
    <name evidence="4" type="ORF">Tsubulata_045674</name>
</gene>
<keyword evidence="2 3" id="KW-0472">Membrane</keyword>
<evidence type="ECO:0000256" key="2">
    <source>
        <dbReference type="ARBA" id="ARBA00023136"/>
    </source>
</evidence>
<dbReference type="GO" id="GO:0016020">
    <property type="term" value="C:membrane"/>
    <property type="evidence" value="ECO:0007669"/>
    <property type="project" value="UniProtKB-SubCell"/>
</dbReference>
<sequence length="187" mass="20567">MARRGLKICCGVATISILIIAIVFTSLAFTVFKPKQPDITATPTGLQDIQFTIFPNVTLNVTLDMLVTIDNPNHIGSFKFENSTAYVNYHEVVVAQVPIEQHLVPAHSKINITTFVDLMGDKMIGNPHFMDDFLAGSFNLTSTAQLHGKVNILKILNLHATAYSTCEISVFISSQDIVSNCKSKIRV</sequence>
<organism evidence="4 5">
    <name type="scientific">Turnera subulata</name>
    <dbReference type="NCBI Taxonomy" id="218843"/>
    <lineage>
        <taxon>Eukaryota</taxon>
        <taxon>Viridiplantae</taxon>
        <taxon>Streptophyta</taxon>
        <taxon>Embryophyta</taxon>
        <taxon>Tracheophyta</taxon>
        <taxon>Spermatophyta</taxon>
        <taxon>Magnoliopsida</taxon>
        <taxon>eudicotyledons</taxon>
        <taxon>Gunneridae</taxon>
        <taxon>Pentapetalae</taxon>
        <taxon>rosids</taxon>
        <taxon>fabids</taxon>
        <taxon>Malpighiales</taxon>
        <taxon>Passifloraceae</taxon>
        <taxon>Turnera</taxon>
    </lineage>
</organism>
<name>A0A9Q0FCV8_9ROSI</name>
<evidence type="ECO:0008006" key="6">
    <source>
        <dbReference type="Google" id="ProtNLM"/>
    </source>
</evidence>